<keyword evidence="4 6" id="KW-0547">Nucleotide-binding</keyword>
<organism evidence="7 8">
    <name type="scientific">Oxyplasma meridianum</name>
    <dbReference type="NCBI Taxonomy" id="3073602"/>
    <lineage>
        <taxon>Archaea</taxon>
        <taxon>Methanobacteriati</taxon>
        <taxon>Thermoplasmatota</taxon>
        <taxon>Thermoplasmata</taxon>
        <taxon>Thermoplasmatales</taxon>
        <taxon>Thermoplasmataceae</taxon>
        <taxon>Oxyplasma</taxon>
    </lineage>
</organism>
<dbReference type="NCBIfam" id="NF010030">
    <property type="entry name" value="PRK13505.1"/>
    <property type="match status" value="1"/>
</dbReference>
<dbReference type="CDD" id="cd00477">
    <property type="entry name" value="FTHFS"/>
    <property type="match status" value="1"/>
</dbReference>
<comment type="pathway">
    <text evidence="1 6">One-carbon metabolism; tetrahydrofolate interconversion.</text>
</comment>
<dbReference type="EMBL" id="CP133772">
    <property type="protein sequence ID" value="WYY00915.1"/>
    <property type="molecule type" value="Genomic_DNA"/>
</dbReference>
<evidence type="ECO:0000256" key="5">
    <source>
        <dbReference type="ARBA" id="ARBA00022840"/>
    </source>
</evidence>
<dbReference type="HAMAP" id="MF_01543">
    <property type="entry name" value="FTHFS"/>
    <property type="match status" value="1"/>
</dbReference>
<evidence type="ECO:0000256" key="1">
    <source>
        <dbReference type="ARBA" id="ARBA00004777"/>
    </source>
</evidence>
<evidence type="ECO:0000256" key="3">
    <source>
        <dbReference type="ARBA" id="ARBA00022598"/>
    </source>
</evidence>
<dbReference type="Pfam" id="PF01268">
    <property type="entry name" value="FTHFS"/>
    <property type="match status" value="1"/>
</dbReference>
<dbReference type="SUPFAM" id="SSF52540">
    <property type="entry name" value="P-loop containing nucleoside triphosphate hydrolases"/>
    <property type="match status" value="1"/>
</dbReference>
<evidence type="ECO:0000256" key="2">
    <source>
        <dbReference type="ARBA" id="ARBA00022563"/>
    </source>
</evidence>
<dbReference type="GO" id="GO:0005524">
    <property type="term" value="F:ATP binding"/>
    <property type="evidence" value="ECO:0007669"/>
    <property type="project" value="UniProtKB-UniRule"/>
</dbReference>
<dbReference type="Gene3D" id="3.10.410.10">
    <property type="entry name" value="Formyltetrahydrofolate synthetase, domain 3"/>
    <property type="match status" value="1"/>
</dbReference>
<dbReference type="InterPro" id="IPR000559">
    <property type="entry name" value="Formate_THF_ligase"/>
</dbReference>
<keyword evidence="5 6" id="KW-0067">ATP-binding</keyword>
<protein>
    <recommendedName>
        <fullName evidence="6">Formate--tetrahydrofolate ligase</fullName>
        <ecNumber evidence="6">6.3.4.3</ecNumber>
    </recommendedName>
    <alternativeName>
        <fullName evidence="6">Formyltetrahydrofolate synthetase</fullName>
        <shortName evidence="6">FHS</shortName>
        <shortName evidence="6">FTHFS</shortName>
    </alternativeName>
</protein>
<comment type="similarity">
    <text evidence="6">Belongs to the formate--tetrahydrofolate ligase family.</text>
</comment>
<proteinExistence type="inferred from homology"/>
<dbReference type="Gene3D" id="3.40.50.300">
    <property type="entry name" value="P-loop containing nucleotide triphosphate hydrolases"/>
    <property type="match status" value="1"/>
</dbReference>
<dbReference type="KEGG" id="omr:OXIME_001503"/>
<keyword evidence="2 6" id="KW-0554">One-carbon metabolism</keyword>
<dbReference type="AlphaFoldDB" id="A0AAX4NHK0"/>
<feature type="binding site" evidence="6">
    <location>
        <begin position="58"/>
        <end position="65"/>
    </location>
    <ligand>
        <name>ATP</name>
        <dbReference type="ChEBI" id="CHEBI:30616"/>
    </ligand>
</feature>
<dbReference type="GO" id="GO:0035999">
    <property type="term" value="P:tetrahydrofolate interconversion"/>
    <property type="evidence" value="ECO:0007669"/>
    <property type="project" value="UniProtKB-UniRule"/>
</dbReference>
<evidence type="ECO:0000313" key="8">
    <source>
        <dbReference type="Proteomes" id="UP001451606"/>
    </source>
</evidence>
<evidence type="ECO:0000256" key="4">
    <source>
        <dbReference type="ARBA" id="ARBA00022741"/>
    </source>
</evidence>
<dbReference type="RefSeq" id="WP_393971239.1">
    <property type="nucleotide sequence ID" value="NZ_CP133772.1"/>
</dbReference>
<name>A0AAX4NHK0_9ARCH</name>
<sequence length="545" mass="59149">MENFNLKNIKDVVDPIGIRDEELETYGNYMAKVSLGILERLRNKDDGKLILVTSINPTPAGEGKTTTSIGLTEALGSMGKKVIVAIREPSLGPCFGIKGGATGGGKATVEPSDRINLFFTSDFPAVTAAHNLLSALINNHIHYGNDLRIDPKKILFPRTIDMNDRSLREVIVGTGGHENGSMVEDKYVITPASEIMAIVGLAEGYSDLKERLSRILVAYSTDNRPIYAGDLNAQGSMAVLLRDAIKPNIVQTAEGNPAFIHTGPFGNIAHGTSSILADRIALKLADYVVTEAGFGSELGAEKFFNLVSRVGKLPINGVVLVCTIRALKHHGGARDYNIEDLDALKDGSRNLLRHVENIRRFGFDPVVSLNIFASDSEKEIKLIGSIMDSKKIKWARSEVFEKGGKGGLELASKILENLQDHPMIKRTYEFTQPLQEKIESIVTQVYGGTSVEYSKQAKLAIKKIKQLGLEGLPICMAKNQYSFSDDASKLNAPENFKVNVRDIRIASGAGFLVPMLGEIMTMPGLPKVPAANGMDVDEKGNITGL</sequence>
<accession>A0AAX4NHK0</accession>
<dbReference type="Gene3D" id="3.30.1510.10">
    <property type="entry name" value="Domain 2, N(10)-formyltetrahydrofolate synthetase"/>
    <property type="match status" value="1"/>
</dbReference>
<dbReference type="InterPro" id="IPR027417">
    <property type="entry name" value="P-loop_NTPase"/>
</dbReference>
<keyword evidence="8" id="KW-1185">Reference proteome</keyword>
<dbReference type="EC" id="6.3.4.3" evidence="6"/>
<dbReference type="InterPro" id="IPR020628">
    <property type="entry name" value="Formate_THF_ligase_CS"/>
</dbReference>
<comment type="catalytic activity">
    <reaction evidence="6">
        <text>(6S)-5,6,7,8-tetrahydrofolate + formate + ATP = (6R)-10-formyltetrahydrofolate + ADP + phosphate</text>
        <dbReference type="Rhea" id="RHEA:20221"/>
        <dbReference type="ChEBI" id="CHEBI:15740"/>
        <dbReference type="ChEBI" id="CHEBI:30616"/>
        <dbReference type="ChEBI" id="CHEBI:43474"/>
        <dbReference type="ChEBI" id="CHEBI:57453"/>
        <dbReference type="ChEBI" id="CHEBI:195366"/>
        <dbReference type="ChEBI" id="CHEBI:456216"/>
        <dbReference type="EC" id="6.3.4.3"/>
    </reaction>
</comment>
<reference evidence="7 8" key="1">
    <citation type="submission" date="2023-09" db="EMBL/GenBank/DDBJ databases">
        <authorList>
            <person name="Golyshina O.V."/>
            <person name="Lunev E.A."/>
            <person name="Bargiela R."/>
            <person name="Gaines M.C."/>
            <person name="Daum B."/>
            <person name="Bale N.J."/>
            <person name="Koenen M."/>
            <person name="Sinninghe Damst J.S."/>
            <person name="Yakimov M."/>
            <person name="Golyshin P.N."/>
        </authorList>
    </citation>
    <scope>NUCLEOTIDE SEQUENCE [LARGE SCALE GENOMIC DNA]</scope>
    <source>
        <strain evidence="7 8">M1</strain>
    </source>
</reference>
<dbReference type="Proteomes" id="UP001451606">
    <property type="component" value="Chromosome"/>
</dbReference>
<dbReference type="GO" id="GO:0004329">
    <property type="term" value="F:formate-tetrahydrofolate ligase activity"/>
    <property type="evidence" value="ECO:0007669"/>
    <property type="project" value="UniProtKB-UniRule"/>
</dbReference>
<dbReference type="FunFam" id="3.30.1510.10:FF:000001">
    <property type="entry name" value="Formate--tetrahydrofolate ligase"/>
    <property type="match status" value="1"/>
</dbReference>
<keyword evidence="3 6" id="KW-0436">Ligase</keyword>
<dbReference type="PROSITE" id="PS00721">
    <property type="entry name" value="FTHFS_1"/>
    <property type="match status" value="1"/>
</dbReference>
<evidence type="ECO:0000256" key="6">
    <source>
        <dbReference type="HAMAP-Rule" id="MF_01543"/>
    </source>
</evidence>
<dbReference type="GeneID" id="95968241"/>
<evidence type="ECO:0000313" key="7">
    <source>
        <dbReference type="EMBL" id="WYY00915.1"/>
    </source>
</evidence>
<dbReference type="FunFam" id="3.10.410.10:FF:000001">
    <property type="entry name" value="Putative formate--tetrahydrofolate ligase"/>
    <property type="match status" value="1"/>
</dbReference>
<gene>
    <name evidence="6" type="primary">fhs</name>
    <name evidence="7" type="ORF">OXIME_001503</name>
</gene>